<dbReference type="Pfam" id="PF13966">
    <property type="entry name" value="zf-RVT"/>
    <property type="match status" value="1"/>
</dbReference>
<gene>
    <name evidence="2" type="ORF">C8R41DRAFT_912550</name>
</gene>
<dbReference type="InterPro" id="IPR026960">
    <property type="entry name" value="RVT-Znf"/>
</dbReference>
<dbReference type="Proteomes" id="UP001150217">
    <property type="component" value="Unassembled WGS sequence"/>
</dbReference>
<sequence>MTIETDSKYVLGLLKNAHELEDTGFINTSNAKLVRSTIASLRLRPTQTLLKWVKGHSGHERNEGADTMAKEAVGKVKASYINLCPPHTLHVTGAKISAMTQALAYKVIMTQKSSDADMYRRRTEINIMRVQNCVEDMFGYIPTPETFWKSIRHKDLELKLQIFLWKVTHDAYWTGTRWANLPKPELQERAICSVCEEVDDFAHILTKCQSPGQETIWQLAGQLWGKKANNIPWRTPTIGDILGCGLARIKNQQVILTGDCRLWKLLIALSAYLIWTLRCERVIANEGRPFQQIEIQNRWNKSINNQLKMDCQMAHKRYEEKALPRGLVIQTWRGVIKDEKNLPMDWIDTDGVLVGIAGGSDDGG</sequence>
<evidence type="ECO:0000313" key="3">
    <source>
        <dbReference type="Proteomes" id="UP001150217"/>
    </source>
</evidence>
<protein>
    <recommendedName>
        <fullName evidence="1">RNase H type-1 domain-containing protein</fullName>
    </recommendedName>
</protein>
<dbReference type="Gene3D" id="3.30.420.10">
    <property type="entry name" value="Ribonuclease H-like superfamily/Ribonuclease H"/>
    <property type="match status" value="1"/>
</dbReference>
<feature type="domain" description="RNase H type-1" evidence="1">
    <location>
        <begin position="1"/>
        <end position="74"/>
    </location>
</feature>
<dbReference type="Pfam" id="PF00075">
    <property type="entry name" value="RNase_H"/>
    <property type="match status" value="1"/>
</dbReference>
<evidence type="ECO:0000259" key="1">
    <source>
        <dbReference type="PROSITE" id="PS50879"/>
    </source>
</evidence>
<comment type="caution">
    <text evidence="2">The sequence shown here is derived from an EMBL/GenBank/DDBJ whole genome shotgun (WGS) entry which is preliminary data.</text>
</comment>
<dbReference type="InterPro" id="IPR036397">
    <property type="entry name" value="RNaseH_sf"/>
</dbReference>
<name>A0ABQ8V059_9AGAR</name>
<dbReference type="PROSITE" id="PS50879">
    <property type="entry name" value="RNASE_H_1"/>
    <property type="match status" value="1"/>
</dbReference>
<dbReference type="EMBL" id="JANVFT010000132">
    <property type="protein sequence ID" value="KAJ4464950.1"/>
    <property type="molecule type" value="Genomic_DNA"/>
</dbReference>
<dbReference type="SUPFAM" id="SSF53098">
    <property type="entry name" value="Ribonuclease H-like"/>
    <property type="match status" value="1"/>
</dbReference>
<evidence type="ECO:0000313" key="2">
    <source>
        <dbReference type="EMBL" id="KAJ4464950.1"/>
    </source>
</evidence>
<accession>A0ABQ8V059</accession>
<reference evidence="2" key="1">
    <citation type="submission" date="2022-08" db="EMBL/GenBank/DDBJ databases">
        <title>A Global Phylogenomic Analysis of the Shiitake Genus Lentinula.</title>
        <authorList>
            <consortium name="DOE Joint Genome Institute"/>
            <person name="Sierra-Patev S."/>
            <person name="Min B."/>
            <person name="Naranjo-Ortiz M."/>
            <person name="Looney B."/>
            <person name="Konkel Z."/>
            <person name="Slot J.C."/>
            <person name="Sakamoto Y."/>
            <person name="Steenwyk J.L."/>
            <person name="Rokas A."/>
            <person name="Carro J."/>
            <person name="Camarero S."/>
            <person name="Ferreira P."/>
            <person name="Molpeceres G."/>
            <person name="Ruiz-Duenas F.J."/>
            <person name="Serrano A."/>
            <person name="Henrissat B."/>
            <person name="Drula E."/>
            <person name="Hughes K.W."/>
            <person name="Mata J.L."/>
            <person name="Ishikawa N.K."/>
            <person name="Vargas-Isla R."/>
            <person name="Ushijima S."/>
            <person name="Smith C.A."/>
            <person name="Ahrendt S."/>
            <person name="Andreopoulos W."/>
            <person name="He G."/>
            <person name="Labutti K."/>
            <person name="Lipzen A."/>
            <person name="Ng V."/>
            <person name="Riley R."/>
            <person name="Sandor L."/>
            <person name="Barry K."/>
            <person name="Martinez A.T."/>
            <person name="Xiao Y."/>
            <person name="Gibbons J.G."/>
            <person name="Terashima K."/>
            <person name="Grigoriev I.V."/>
            <person name="Hibbett D.S."/>
        </authorList>
    </citation>
    <scope>NUCLEOTIDE SEQUENCE</scope>
    <source>
        <strain evidence="2">RHP3577 ss4</strain>
    </source>
</reference>
<dbReference type="InterPro" id="IPR012337">
    <property type="entry name" value="RNaseH-like_sf"/>
</dbReference>
<keyword evidence="3" id="KW-1185">Reference proteome</keyword>
<organism evidence="2 3">
    <name type="scientific">Lentinula lateritia</name>
    <dbReference type="NCBI Taxonomy" id="40482"/>
    <lineage>
        <taxon>Eukaryota</taxon>
        <taxon>Fungi</taxon>
        <taxon>Dikarya</taxon>
        <taxon>Basidiomycota</taxon>
        <taxon>Agaricomycotina</taxon>
        <taxon>Agaricomycetes</taxon>
        <taxon>Agaricomycetidae</taxon>
        <taxon>Agaricales</taxon>
        <taxon>Marasmiineae</taxon>
        <taxon>Omphalotaceae</taxon>
        <taxon>Lentinula</taxon>
    </lineage>
</organism>
<dbReference type="InterPro" id="IPR002156">
    <property type="entry name" value="RNaseH_domain"/>
</dbReference>
<proteinExistence type="predicted"/>